<reference evidence="2 3" key="1">
    <citation type="submission" date="2010-12" db="EMBL/GenBank/DDBJ databases">
        <title>Complete sequence of Desulfurispirillum indicum S5.</title>
        <authorList>
            <consortium name="US DOE Joint Genome Institute"/>
            <person name="Lucas S."/>
            <person name="Copeland A."/>
            <person name="Lapidus A."/>
            <person name="Cheng J.-F."/>
            <person name="Goodwin L."/>
            <person name="Pitluck S."/>
            <person name="Chertkov O."/>
            <person name="Held B."/>
            <person name="Detter J.C."/>
            <person name="Han C."/>
            <person name="Tapia R."/>
            <person name="Land M."/>
            <person name="Hauser L."/>
            <person name="Kyrpides N."/>
            <person name="Ivanova N."/>
            <person name="Mikhailova N."/>
            <person name="Haggblom M."/>
            <person name="Rauschenbach I."/>
            <person name="Bini E."/>
            <person name="Woyke T."/>
        </authorList>
    </citation>
    <scope>NUCLEOTIDE SEQUENCE [LARGE SCALE GENOMIC DNA]</scope>
    <source>
        <strain evidence="3">ATCC BAA-1389 / DSM 22839 / S5</strain>
    </source>
</reference>
<dbReference type="KEGG" id="din:Selin_0111"/>
<keyword evidence="1" id="KW-0472">Membrane</keyword>
<dbReference type="AlphaFoldDB" id="E6W5D9"/>
<keyword evidence="1" id="KW-0812">Transmembrane</keyword>
<organism evidence="2 3">
    <name type="scientific">Desulfurispirillum indicum (strain ATCC BAA-1389 / DSM 22839 / S5)</name>
    <dbReference type="NCBI Taxonomy" id="653733"/>
    <lineage>
        <taxon>Bacteria</taxon>
        <taxon>Pseudomonadati</taxon>
        <taxon>Chrysiogenota</taxon>
        <taxon>Chrysiogenia</taxon>
        <taxon>Chrysiogenales</taxon>
        <taxon>Chrysiogenaceae</taxon>
        <taxon>Desulfurispirillum</taxon>
    </lineage>
</organism>
<protein>
    <submittedName>
        <fullName evidence="2">Uncharacterized protein</fullName>
    </submittedName>
</protein>
<evidence type="ECO:0000256" key="1">
    <source>
        <dbReference type="SAM" id="Phobius"/>
    </source>
</evidence>
<dbReference type="Proteomes" id="UP000002572">
    <property type="component" value="Chromosome"/>
</dbReference>
<dbReference type="EMBL" id="CP002432">
    <property type="protein sequence ID" value="ADU64870.1"/>
    <property type="molecule type" value="Genomic_DNA"/>
</dbReference>
<dbReference type="HOGENOM" id="CLU_2154282_0_0_0"/>
<dbReference type="InParanoid" id="E6W5D9"/>
<accession>E6W5D9</accession>
<gene>
    <name evidence="2" type="ordered locus">Selin_0111</name>
</gene>
<evidence type="ECO:0000313" key="2">
    <source>
        <dbReference type="EMBL" id="ADU64870.1"/>
    </source>
</evidence>
<proteinExistence type="predicted"/>
<name>E6W5D9_DESIS</name>
<evidence type="ECO:0000313" key="3">
    <source>
        <dbReference type="Proteomes" id="UP000002572"/>
    </source>
</evidence>
<keyword evidence="3" id="KW-1185">Reference proteome</keyword>
<feature type="transmembrane region" description="Helical" evidence="1">
    <location>
        <begin position="6"/>
        <end position="25"/>
    </location>
</feature>
<keyword evidence="1" id="KW-1133">Transmembrane helix</keyword>
<dbReference type="RefSeq" id="WP_013504759.1">
    <property type="nucleotide sequence ID" value="NC_014836.1"/>
</dbReference>
<sequence length="111" mass="13090">MGLFELGGYILFVLMMAFAVIVIHLKDKRIAQLRDDRNRYLQERNEAVDYANKLSGQVDLDFSRQEEKIQRFQRERDVLLELAKENLPGDQYGVLNRAFEQRVSKMKPVKD</sequence>